<dbReference type="InterPro" id="IPR054816">
    <property type="entry name" value="Lipoprotein_mollicutes-type_CS"/>
</dbReference>
<proteinExistence type="predicted"/>
<evidence type="ECO:0000313" key="2">
    <source>
        <dbReference type="Proteomes" id="UP000231179"/>
    </source>
</evidence>
<name>A0A1Y0L1W0_9MOLU</name>
<reference evidence="1 2" key="1">
    <citation type="submission" date="2017-11" db="EMBL/GenBank/DDBJ databases">
        <title>Complete genome sequence of Spiroplasma clarkii CN-5 (DSM 19994).</title>
        <authorList>
            <person name="Tsai Y.-M."/>
            <person name="Chang A."/>
            <person name="Lo W.-S."/>
            <person name="Kuo C.-H."/>
        </authorList>
    </citation>
    <scope>NUCLEOTIDE SEQUENCE [LARGE SCALE GENOMIC DNA]</scope>
    <source>
        <strain evidence="1 2">CN-5</strain>
    </source>
</reference>
<keyword evidence="2" id="KW-1185">Reference proteome</keyword>
<evidence type="ECO:0008006" key="3">
    <source>
        <dbReference type="Google" id="ProtNLM"/>
    </source>
</evidence>
<gene>
    <name evidence="1" type="ORF">SCLAR_v1c10290</name>
</gene>
<evidence type="ECO:0000313" key="1">
    <source>
        <dbReference type="EMBL" id="ATX71329.1"/>
    </source>
</evidence>
<dbReference type="Proteomes" id="UP000231179">
    <property type="component" value="Chromosome"/>
</dbReference>
<dbReference type="KEGG" id="scla:SCLARK_001474"/>
<organism evidence="1 2">
    <name type="scientific">Spiroplasma clarkii</name>
    <dbReference type="NCBI Taxonomy" id="2139"/>
    <lineage>
        <taxon>Bacteria</taxon>
        <taxon>Bacillati</taxon>
        <taxon>Mycoplasmatota</taxon>
        <taxon>Mollicutes</taxon>
        <taxon>Entomoplasmatales</taxon>
        <taxon>Spiroplasmataceae</taxon>
        <taxon>Spiroplasma</taxon>
    </lineage>
</organism>
<sequence length="259" mass="30402">MRKILSILGAISVSTIGVVNVVSCTPRGYIPKEEEEIPEVKELAKFDSFTDFLKMQMEKSEIFYDLKDLYQLPSRKGWLESDKDENISNFWKGISYNMQYRTASTLSYARSMFERDYNEDKTVNDWIFKDKDGDETFSYLKSQFPTSSVSSIFENYTLIYPKIRYESKGEDDEWILEDNDNTKFNGMVVDETQRTYDIFIQKGYVEIKVLESSIFWNLKPNENGYESFFITEKGVLNENGYSIWLDREKIPTSEIGQDD</sequence>
<accession>A0A1Y0L1W0</accession>
<protein>
    <recommendedName>
        <fullName evidence="3">Lipoprotein</fullName>
    </recommendedName>
</protein>
<dbReference type="EMBL" id="CP024870">
    <property type="protein sequence ID" value="ATX71329.1"/>
    <property type="molecule type" value="Genomic_DNA"/>
</dbReference>
<dbReference type="NCBIfam" id="NF038029">
    <property type="entry name" value="LP_plasma"/>
    <property type="match status" value="1"/>
</dbReference>
<dbReference type="RefSeq" id="WP_100254869.1">
    <property type="nucleotide sequence ID" value="NZ_CP015819.1"/>
</dbReference>
<dbReference type="OrthoDB" id="391479at2"/>
<dbReference type="AlphaFoldDB" id="A0A1Y0L1W0"/>